<keyword evidence="3" id="KW-1185">Reference proteome</keyword>
<feature type="transmembrane region" description="Helical" evidence="1">
    <location>
        <begin position="49"/>
        <end position="71"/>
    </location>
</feature>
<dbReference type="KEGG" id="shl:Shal_1620"/>
<protein>
    <submittedName>
        <fullName evidence="2">Uncharacterized protein</fullName>
    </submittedName>
</protein>
<dbReference type="Proteomes" id="UP000001317">
    <property type="component" value="Chromosome"/>
</dbReference>
<dbReference type="eggNOG" id="ENOG5031FQB">
    <property type="taxonomic scope" value="Bacteria"/>
</dbReference>
<evidence type="ECO:0000313" key="2">
    <source>
        <dbReference type="EMBL" id="ABZ76186.1"/>
    </source>
</evidence>
<dbReference type="HOGENOM" id="CLU_1814505_0_0_6"/>
<name>B0TP29_SHEHH</name>
<dbReference type="EMBL" id="CP000931">
    <property type="protein sequence ID" value="ABZ76186.1"/>
    <property type="molecule type" value="Genomic_DNA"/>
</dbReference>
<gene>
    <name evidence="2" type="ordered locus">Shal_1620</name>
</gene>
<feature type="transmembrane region" description="Helical" evidence="1">
    <location>
        <begin position="78"/>
        <end position="97"/>
    </location>
</feature>
<keyword evidence="1" id="KW-0472">Membrane</keyword>
<sequence length="152" mass="17271">MHMKYIPAFGFGLVIALLITYGFHFSASFSPILSFITASQGLTRNSPEWLMLLLHDGFISLLLALFVISLYRRFLPRLPFNWLAGILMQLPMLYLMYRFGGFSMNFSTLYEVVISTVSIINGTSVIIIFTLLQGYNRYAKKKPDADIPLSPD</sequence>
<proteinExistence type="predicted"/>
<keyword evidence="1" id="KW-0812">Transmembrane</keyword>
<keyword evidence="1" id="KW-1133">Transmembrane helix</keyword>
<evidence type="ECO:0000256" key="1">
    <source>
        <dbReference type="SAM" id="Phobius"/>
    </source>
</evidence>
<dbReference type="AlphaFoldDB" id="B0TP29"/>
<reference evidence="2" key="1">
    <citation type="submission" date="2008-01" db="EMBL/GenBank/DDBJ databases">
        <title>Complete sequence of Shewanella halifaxensis HAW-EB4.</title>
        <authorList>
            <consortium name="US DOE Joint Genome Institute"/>
            <person name="Copeland A."/>
            <person name="Lucas S."/>
            <person name="Lapidus A."/>
            <person name="Glavina del Rio T."/>
            <person name="Dalin E."/>
            <person name="Tice H."/>
            <person name="Bruce D."/>
            <person name="Goodwin L."/>
            <person name="Pitluck S."/>
            <person name="Sims D."/>
            <person name="Brettin T."/>
            <person name="Detter J.C."/>
            <person name="Han C."/>
            <person name="Kuske C.R."/>
            <person name="Schmutz J."/>
            <person name="Larimer F."/>
            <person name="Land M."/>
            <person name="Hauser L."/>
            <person name="Kyrpides N."/>
            <person name="Kim E."/>
            <person name="Zhao J.-S."/>
            <person name="Richardson P."/>
        </authorList>
    </citation>
    <scope>NUCLEOTIDE SEQUENCE [LARGE SCALE GENOMIC DNA]</scope>
    <source>
        <strain evidence="2">HAW-EB4</strain>
    </source>
</reference>
<evidence type="ECO:0000313" key="3">
    <source>
        <dbReference type="Proteomes" id="UP000001317"/>
    </source>
</evidence>
<organism evidence="2 3">
    <name type="scientific">Shewanella halifaxensis (strain HAW-EB4)</name>
    <dbReference type="NCBI Taxonomy" id="458817"/>
    <lineage>
        <taxon>Bacteria</taxon>
        <taxon>Pseudomonadati</taxon>
        <taxon>Pseudomonadota</taxon>
        <taxon>Gammaproteobacteria</taxon>
        <taxon>Alteromonadales</taxon>
        <taxon>Shewanellaceae</taxon>
        <taxon>Shewanella</taxon>
    </lineage>
</organism>
<accession>B0TP29</accession>
<feature type="transmembrane region" description="Helical" evidence="1">
    <location>
        <begin position="109"/>
        <end position="132"/>
    </location>
</feature>